<dbReference type="Gene3D" id="3.30.465.10">
    <property type="match status" value="1"/>
</dbReference>
<dbReference type="Pfam" id="PF03471">
    <property type="entry name" value="CorC_HlyC"/>
    <property type="match status" value="1"/>
</dbReference>
<evidence type="ECO:0000256" key="4">
    <source>
        <dbReference type="ARBA" id="ARBA00022692"/>
    </source>
</evidence>
<dbReference type="AlphaFoldDB" id="A0A3S8RNQ7"/>
<name>A0A3S8RNQ7_9FIRM</name>
<keyword evidence="7 9" id="KW-0129">CBS domain</keyword>
<keyword evidence="8 10" id="KW-0472">Membrane</keyword>
<evidence type="ECO:0000256" key="1">
    <source>
        <dbReference type="ARBA" id="ARBA00004651"/>
    </source>
</evidence>
<dbReference type="Pfam" id="PF01595">
    <property type="entry name" value="CNNM"/>
    <property type="match status" value="1"/>
</dbReference>
<dbReference type="KEGG" id="eri:EEI45_07470"/>
<dbReference type="GO" id="GO:0050660">
    <property type="term" value="F:flavin adenine dinucleotide binding"/>
    <property type="evidence" value="ECO:0007669"/>
    <property type="project" value="InterPro"/>
</dbReference>
<reference evidence="14 15" key="1">
    <citation type="journal article" date="2020" name="Int. J. Syst. Evol. Microbiol.">
        <title>Description of Erysipelothrix piscisicarius sp. nov., an emergent fish pathogen, and assessment of virulence using a tiger barb (Puntigrus tetrazona) infection model.</title>
        <authorList>
            <person name="Pomaranski E.K."/>
            <person name="Griffin M.J."/>
            <person name="Camus A.C."/>
            <person name="Armwood A.R."/>
            <person name="Shelley J."/>
            <person name="Waldbieser G.C."/>
            <person name="LaFrentz B.R."/>
            <person name="Garcia J.C."/>
            <person name="Yanong R."/>
            <person name="Soto E."/>
        </authorList>
    </citation>
    <scope>NUCLEOTIDE SEQUENCE [LARGE SCALE GENOMIC DNA]</scope>
    <source>
        <strain evidence="14 15">15TAL0474</strain>
    </source>
</reference>
<evidence type="ECO:0000259" key="13">
    <source>
        <dbReference type="PROSITE" id="PS51846"/>
    </source>
</evidence>
<accession>A0A3S8RNQ7</accession>
<evidence type="ECO:0000256" key="7">
    <source>
        <dbReference type="ARBA" id="ARBA00023122"/>
    </source>
</evidence>
<keyword evidence="3" id="KW-1003">Cell membrane</keyword>
<protein>
    <submittedName>
        <fullName evidence="14">HlyC/CorC family transporter</fullName>
    </submittedName>
</protein>
<dbReference type="PANTHER" id="PTHR43099:SF2">
    <property type="entry name" value="UPF0053 PROTEIN YRKA"/>
    <property type="match status" value="1"/>
</dbReference>
<evidence type="ECO:0000256" key="10">
    <source>
        <dbReference type="PROSITE-ProRule" id="PRU01193"/>
    </source>
</evidence>
<dbReference type="Pfam" id="PF00571">
    <property type="entry name" value="CBS"/>
    <property type="match status" value="2"/>
</dbReference>
<keyword evidence="6 10" id="KW-1133">Transmembrane helix</keyword>
<evidence type="ECO:0000256" key="11">
    <source>
        <dbReference type="SAM" id="Phobius"/>
    </source>
</evidence>
<dbReference type="EMBL" id="CP034234">
    <property type="protein sequence ID" value="AZK44588.1"/>
    <property type="molecule type" value="Genomic_DNA"/>
</dbReference>
<dbReference type="InterPro" id="IPR016169">
    <property type="entry name" value="FAD-bd_PCMH_sub2"/>
</dbReference>
<dbReference type="CDD" id="cd04590">
    <property type="entry name" value="CBS_pair_CorC_HlyC_assoc"/>
    <property type="match status" value="1"/>
</dbReference>
<dbReference type="Gene3D" id="3.10.580.10">
    <property type="entry name" value="CBS-domain"/>
    <property type="match status" value="1"/>
</dbReference>
<keyword evidence="4 10" id="KW-0812">Transmembrane</keyword>
<comment type="similarity">
    <text evidence="2">Belongs to the UPF0053 family.</text>
</comment>
<dbReference type="GO" id="GO:0005886">
    <property type="term" value="C:plasma membrane"/>
    <property type="evidence" value="ECO:0007669"/>
    <property type="project" value="UniProtKB-SubCell"/>
</dbReference>
<feature type="transmembrane region" description="Helical" evidence="11">
    <location>
        <begin position="102"/>
        <end position="122"/>
    </location>
</feature>
<dbReference type="SUPFAM" id="SSF56176">
    <property type="entry name" value="FAD-binding/transporter-associated domain-like"/>
    <property type="match status" value="1"/>
</dbReference>
<evidence type="ECO:0000313" key="14">
    <source>
        <dbReference type="EMBL" id="AZK44588.1"/>
    </source>
</evidence>
<feature type="domain" description="CBS" evidence="12">
    <location>
        <begin position="215"/>
        <end position="275"/>
    </location>
</feature>
<evidence type="ECO:0000256" key="9">
    <source>
        <dbReference type="PROSITE-ProRule" id="PRU00703"/>
    </source>
</evidence>
<keyword evidence="15" id="KW-1185">Reference proteome</keyword>
<dbReference type="PROSITE" id="PS51371">
    <property type="entry name" value="CBS"/>
    <property type="match status" value="2"/>
</dbReference>
<evidence type="ECO:0000259" key="12">
    <source>
        <dbReference type="PROSITE" id="PS51371"/>
    </source>
</evidence>
<dbReference type="PROSITE" id="PS51846">
    <property type="entry name" value="CNNM"/>
    <property type="match status" value="1"/>
</dbReference>
<dbReference type="InterPro" id="IPR000644">
    <property type="entry name" value="CBS_dom"/>
</dbReference>
<dbReference type="PANTHER" id="PTHR43099">
    <property type="entry name" value="UPF0053 PROTEIN YRKA"/>
    <property type="match status" value="1"/>
</dbReference>
<dbReference type="InterPro" id="IPR051676">
    <property type="entry name" value="UPF0053_domain"/>
</dbReference>
<dbReference type="InterPro" id="IPR005170">
    <property type="entry name" value="Transptr-assoc_dom"/>
</dbReference>
<feature type="transmembrane region" description="Helical" evidence="11">
    <location>
        <begin position="134"/>
        <end position="153"/>
    </location>
</feature>
<sequence length="442" mass="50445">MLVQVITLLFLVLLNAFFAGSELAFVSINNNKLKSMAEEGNKKARRVLDLKEIPNRFLSTIQIGVSLASILSGAFASEAFAQVLTDWVVQNGWIAASVMKPISMILITLLTSYLMLVFGELVPKRIAMTSPEKFAFFVVYPISWLAVFTKPLVKFLSVSTNLVLRIIGIDPNKVEDEVTEEEIRIMVDAGEIDVTEKEMINNIFEFDNLDVADIMTHRTEVVGIDVSSSFAEIMELVDEERYTRYPVYEDSIDNIIGLIHLRDLLRYVKDHREDEVFEIKKIIREPYYVPDSKRTDELFRELQNSKMHFAVVIDEYGGTAGIVTMEDLIEEIMGNIMDEYDEEEEQEIVPVNVDEYLVDGACDIEDLEDVLEINLPVEDYDTVSGFVVGQIGRLPTEEDVREDLSDVIYHGYRFSIMELDEKVIARVRVTKEKEVDLDSLED</sequence>
<dbReference type="RefSeq" id="WP_125164747.1">
    <property type="nucleotide sequence ID" value="NZ_CP034234.1"/>
</dbReference>
<evidence type="ECO:0000256" key="3">
    <source>
        <dbReference type="ARBA" id="ARBA00022475"/>
    </source>
</evidence>
<evidence type="ECO:0000313" key="15">
    <source>
        <dbReference type="Proteomes" id="UP000278804"/>
    </source>
</evidence>
<dbReference type="SMART" id="SM00116">
    <property type="entry name" value="CBS"/>
    <property type="match status" value="2"/>
</dbReference>
<gene>
    <name evidence="14" type="ORF">EEI45_07470</name>
</gene>
<dbReference type="Proteomes" id="UP000278804">
    <property type="component" value="Chromosome"/>
</dbReference>
<feature type="domain" description="CBS" evidence="12">
    <location>
        <begin position="282"/>
        <end position="339"/>
    </location>
</feature>
<keyword evidence="5" id="KW-0677">Repeat</keyword>
<dbReference type="InterPro" id="IPR046342">
    <property type="entry name" value="CBS_dom_sf"/>
</dbReference>
<evidence type="ECO:0000256" key="6">
    <source>
        <dbReference type="ARBA" id="ARBA00022989"/>
    </source>
</evidence>
<dbReference type="InterPro" id="IPR002550">
    <property type="entry name" value="CNNM"/>
</dbReference>
<dbReference type="SMART" id="SM01091">
    <property type="entry name" value="CorC_HlyC"/>
    <property type="match status" value="1"/>
</dbReference>
<evidence type="ECO:0000256" key="5">
    <source>
        <dbReference type="ARBA" id="ARBA00022737"/>
    </source>
</evidence>
<evidence type="ECO:0000256" key="8">
    <source>
        <dbReference type="ARBA" id="ARBA00023136"/>
    </source>
</evidence>
<organism evidence="14 15">
    <name type="scientific">Erysipelothrix piscisicarius</name>
    <dbReference type="NCBI Taxonomy" id="2485784"/>
    <lineage>
        <taxon>Bacteria</taxon>
        <taxon>Bacillati</taxon>
        <taxon>Bacillota</taxon>
        <taxon>Erysipelotrichia</taxon>
        <taxon>Erysipelotrichales</taxon>
        <taxon>Erysipelotrichaceae</taxon>
        <taxon>Erysipelothrix</taxon>
    </lineage>
</organism>
<dbReference type="SUPFAM" id="SSF54631">
    <property type="entry name" value="CBS-domain pair"/>
    <property type="match status" value="1"/>
</dbReference>
<dbReference type="InterPro" id="IPR036318">
    <property type="entry name" value="FAD-bd_PCMH-like_sf"/>
</dbReference>
<evidence type="ECO:0000256" key="2">
    <source>
        <dbReference type="ARBA" id="ARBA00006337"/>
    </source>
</evidence>
<comment type="subcellular location">
    <subcellularLocation>
        <location evidence="1">Cell membrane</location>
        <topology evidence="1">Multi-pass membrane protein</topology>
    </subcellularLocation>
</comment>
<dbReference type="InterPro" id="IPR044751">
    <property type="entry name" value="Ion_transp-like_CBS"/>
</dbReference>
<dbReference type="FunFam" id="3.10.580.10:FF:000002">
    <property type="entry name" value="Magnesium/cobalt efflux protein CorC"/>
    <property type="match status" value="1"/>
</dbReference>
<proteinExistence type="inferred from homology"/>
<feature type="domain" description="CNNM transmembrane" evidence="13">
    <location>
        <begin position="1"/>
        <end position="199"/>
    </location>
</feature>